<dbReference type="InterPro" id="IPR006597">
    <property type="entry name" value="Sel1-like"/>
</dbReference>
<dbReference type="AlphaFoldDB" id="A0A1E4RX55"/>
<comment type="similarity">
    <text evidence="1">Belongs to the sel-1 family.</text>
</comment>
<gene>
    <name evidence="4" type="ORF">CYBJADRAFT_174775</name>
</gene>
<feature type="chain" id="PRO_5009162497" evidence="3">
    <location>
        <begin position="17"/>
        <end position="748"/>
    </location>
</feature>
<keyword evidence="2" id="KW-0472">Membrane</keyword>
<dbReference type="Proteomes" id="UP000094389">
    <property type="component" value="Unassembled WGS sequence"/>
</dbReference>
<dbReference type="PANTHER" id="PTHR11102">
    <property type="entry name" value="SEL-1-LIKE PROTEIN"/>
    <property type="match status" value="1"/>
</dbReference>
<proteinExistence type="inferred from homology"/>
<name>A0A1E4RX55_CYBJN</name>
<dbReference type="PANTHER" id="PTHR11102:SF160">
    <property type="entry name" value="ERAD-ASSOCIATED E3 UBIQUITIN-PROTEIN LIGASE COMPONENT HRD3"/>
    <property type="match status" value="1"/>
</dbReference>
<keyword evidence="2" id="KW-1133">Transmembrane helix</keyword>
<keyword evidence="5" id="KW-1185">Reference proteome</keyword>
<dbReference type="Pfam" id="PF08238">
    <property type="entry name" value="Sel1"/>
    <property type="match status" value="6"/>
</dbReference>
<keyword evidence="2" id="KW-0812">Transmembrane</keyword>
<dbReference type="InterPro" id="IPR011990">
    <property type="entry name" value="TPR-like_helical_dom_sf"/>
</dbReference>
<evidence type="ECO:0000256" key="1">
    <source>
        <dbReference type="ARBA" id="ARBA00038101"/>
    </source>
</evidence>
<evidence type="ECO:0000256" key="2">
    <source>
        <dbReference type="SAM" id="Phobius"/>
    </source>
</evidence>
<accession>A0A1E4RX55</accession>
<dbReference type="EMBL" id="KV453938">
    <property type="protein sequence ID" value="ODV71771.1"/>
    <property type="molecule type" value="Genomic_DNA"/>
</dbReference>
<dbReference type="InterPro" id="IPR050767">
    <property type="entry name" value="Sel1_AlgK"/>
</dbReference>
<sequence length="748" mass="85123">MKSYLVLASLIVSIYCLDDVALYTKAITLLSTIPQFTFSNHSLNSKTVISIPMDYDPEWESMVVSYKEQNLTDVHREAYSLLEESSALGNVDASYTLADINMYGNWSFPQNASNALRYYHAVVEAESNATAYYNLGFMYATGLFGQMEQNQAKANLFYKFAYENGDLRAAMALGYRYINGVGLSVDWDQALFYYQQVANSLKQWYDSGPIGGPDVDSYNIRIADWNDGIYGKGVGDIPSSLTRRSDRFDDIIDNNNMNDVATEVDFFYYKAINAYEGSYTRKRNFEEAAKYCKLCVEEGLPLTDILSIPEQFYTSRCLYLLGKMNMRGEGMAVNHTEAIRLMEMTSKVYELSMSYAALGLIYEQGTPDVRNITMAHEYFEMFAKKGSTNKYEYGRFKWFHGTEDEKKNAAKIIESSALHGHYPAMYLFSDLTYETKQKKDAPHVASALKYYCEHFDPLLTSLEWAFFELLEGRTSNALIGYAMAAEQGFEQAQASAAYLLYSPPSMLESPPITTKERKEMALAYIKRSSTQHNTDSAVWLGDMYFNIGEYDNAMACYETVSKRSSQATFNMGWLYEMGLGVDKDFHLAKRYYDLALSIDAKAYLPAQMALLKLRIKSIIGNLWGSTTLPSAEKDISNKRTWSDWKNLYYKVRGSGDTQEEEGAPIVDEVDDNGEFVIQDDNGFFDNFDWESFLVPAIALVIFTTLFWFQQRQLMQQARRGQRAQGNNQDGEGQNRGLQVQVQFGFVAI</sequence>
<keyword evidence="3" id="KW-0732">Signal</keyword>
<evidence type="ECO:0000256" key="3">
    <source>
        <dbReference type="SAM" id="SignalP"/>
    </source>
</evidence>
<feature type="signal peptide" evidence="3">
    <location>
        <begin position="1"/>
        <end position="16"/>
    </location>
</feature>
<evidence type="ECO:0000313" key="5">
    <source>
        <dbReference type="Proteomes" id="UP000094389"/>
    </source>
</evidence>
<dbReference type="SMART" id="SM00671">
    <property type="entry name" value="SEL1"/>
    <property type="match status" value="6"/>
</dbReference>
<organism evidence="4 5">
    <name type="scientific">Cyberlindnera jadinii (strain ATCC 18201 / CBS 1600 / BCRC 20928 / JCM 3617 / NBRC 0987 / NRRL Y-1542)</name>
    <name type="common">Torula yeast</name>
    <name type="synonym">Candida utilis</name>
    <dbReference type="NCBI Taxonomy" id="983966"/>
    <lineage>
        <taxon>Eukaryota</taxon>
        <taxon>Fungi</taxon>
        <taxon>Dikarya</taxon>
        <taxon>Ascomycota</taxon>
        <taxon>Saccharomycotina</taxon>
        <taxon>Saccharomycetes</taxon>
        <taxon>Phaffomycetales</taxon>
        <taxon>Phaffomycetaceae</taxon>
        <taxon>Cyberlindnera</taxon>
    </lineage>
</organism>
<dbReference type="GeneID" id="30991014"/>
<feature type="transmembrane region" description="Helical" evidence="2">
    <location>
        <begin position="689"/>
        <end position="708"/>
    </location>
</feature>
<dbReference type="OMA" id="LLGHWMD"/>
<protein>
    <submittedName>
        <fullName evidence="4">HCP-like protein</fullName>
    </submittedName>
</protein>
<reference evidence="4 5" key="1">
    <citation type="journal article" date="2016" name="Proc. Natl. Acad. Sci. U.S.A.">
        <title>Comparative genomics of biotechnologically important yeasts.</title>
        <authorList>
            <person name="Riley R."/>
            <person name="Haridas S."/>
            <person name="Wolfe K.H."/>
            <person name="Lopes M.R."/>
            <person name="Hittinger C.T."/>
            <person name="Goeker M."/>
            <person name="Salamov A.A."/>
            <person name="Wisecaver J.H."/>
            <person name="Long T.M."/>
            <person name="Calvey C.H."/>
            <person name="Aerts A.L."/>
            <person name="Barry K.W."/>
            <person name="Choi C."/>
            <person name="Clum A."/>
            <person name="Coughlan A.Y."/>
            <person name="Deshpande S."/>
            <person name="Douglass A.P."/>
            <person name="Hanson S.J."/>
            <person name="Klenk H.-P."/>
            <person name="LaButti K.M."/>
            <person name="Lapidus A."/>
            <person name="Lindquist E.A."/>
            <person name="Lipzen A.M."/>
            <person name="Meier-Kolthoff J.P."/>
            <person name="Ohm R.A."/>
            <person name="Otillar R.P."/>
            <person name="Pangilinan J.L."/>
            <person name="Peng Y."/>
            <person name="Rokas A."/>
            <person name="Rosa C.A."/>
            <person name="Scheuner C."/>
            <person name="Sibirny A.A."/>
            <person name="Slot J.C."/>
            <person name="Stielow J.B."/>
            <person name="Sun H."/>
            <person name="Kurtzman C.P."/>
            <person name="Blackwell M."/>
            <person name="Grigoriev I.V."/>
            <person name="Jeffries T.W."/>
        </authorList>
    </citation>
    <scope>NUCLEOTIDE SEQUENCE [LARGE SCALE GENOMIC DNA]</scope>
    <source>
        <strain evidence="5">ATCC 18201 / CBS 1600 / BCRC 20928 / JCM 3617 / NBRC 0987 / NRRL Y-1542</strain>
    </source>
</reference>
<dbReference type="STRING" id="983966.A0A1E4RX55"/>
<evidence type="ECO:0000313" key="4">
    <source>
        <dbReference type="EMBL" id="ODV71771.1"/>
    </source>
</evidence>
<dbReference type="OrthoDB" id="27934at2759"/>
<dbReference type="RefSeq" id="XP_020068810.1">
    <property type="nucleotide sequence ID" value="XM_020216618.1"/>
</dbReference>
<dbReference type="SUPFAM" id="SSF81901">
    <property type="entry name" value="HCP-like"/>
    <property type="match status" value="3"/>
</dbReference>
<dbReference type="Gene3D" id="1.25.40.10">
    <property type="entry name" value="Tetratricopeptide repeat domain"/>
    <property type="match status" value="2"/>
</dbReference>